<dbReference type="InterPro" id="IPR032466">
    <property type="entry name" value="Metal_Hydrolase"/>
</dbReference>
<dbReference type="SUPFAM" id="SSF51338">
    <property type="entry name" value="Composite domain of metallo-dependent hydrolases"/>
    <property type="match status" value="1"/>
</dbReference>
<dbReference type="PIRSF" id="PIRSF038994">
    <property type="entry name" value="NagA"/>
    <property type="match status" value="1"/>
</dbReference>
<feature type="binding site" evidence="11">
    <location>
        <position position="258"/>
    </location>
    <ligand>
        <name>substrate</name>
    </ligand>
</feature>
<dbReference type="GO" id="GO:0046872">
    <property type="term" value="F:metal ion binding"/>
    <property type="evidence" value="ECO:0007669"/>
    <property type="project" value="UniProtKB-KW"/>
</dbReference>
<evidence type="ECO:0000256" key="5">
    <source>
        <dbReference type="ARBA" id="ARBA00022801"/>
    </source>
</evidence>
<dbReference type="GO" id="GO:0008448">
    <property type="term" value="F:N-acetylglucosamine-6-phosphate deacetylase activity"/>
    <property type="evidence" value="ECO:0007669"/>
    <property type="project" value="UniProtKB-EC"/>
</dbReference>
<evidence type="ECO:0000256" key="6">
    <source>
        <dbReference type="ARBA" id="ARBA00023277"/>
    </source>
</evidence>
<protein>
    <recommendedName>
        <fullName evidence="3">N-acetylglucosamine-6-phosphate deacetylase</fullName>
        <ecNumber evidence="2">3.5.1.25</ecNumber>
    </recommendedName>
</protein>
<dbReference type="Gene3D" id="2.30.40.10">
    <property type="entry name" value="Urease, subunit C, domain 1"/>
    <property type="match status" value="1"/>
</dbReference>
<evidence type="ECO:0000313" key="15">
    <source>
        <dbReference type="Proteomes" id="UP000027142"/>
    </source>
</evidence>
<dbReference type="RefSeq" id="WP_148305161.1">
    <property type="nucleotide sequence ID" value="NZ_CP003923.1"/>
</dbReference>
<evidence type="ECO:0000256" key="7">
    <source>
        <dbReference type="ARBA" id="ARBA00047647"/>
    </source>
</evidence>
<feature type="binding site" evidence="12">
    <location>
        <position position="136"/>
    </location>
    <ligand>
        <name>Zn(2+)</name>
        <dbReference type="ChEBI" id="CHEBI:29105"/>
    </ligand>
</feature>
<accession>A0A060M011</accession>
<evidence type="ECO:0000256" key="8">
    <source>
        <dbReference type="ARBA" id="ARBA00060590"/>
    </source>
</evidence>
<feature type="binding site" evidence="11">
    <location>
        <position position="234"/>
    </location>
    <ligand>
        <name>substrate</name>
    </ligand>
</feature>
<dbReference type="EMBL" id="CP003923">
    <property type="protein sequence ID" value="AIC93888.1"/>
    <property type="molecule type" value="Genomic_DNA"/>
</dbReference>
<comment type="catalytic activity">
    <reaction evidence="7">
        <text>N-acetyl-D-glucosamine 6-phosphate + H2O = D-glucosamine 6-phosphate + acetate</text>
        <dbReference type="Rhea" id="RHEA:22936"/>
        <dbReference type="ChEBI" id="CHEBI:15377"/>
        <dbReference type="ChEBI" id="CHEBI:30089"/>
        <dbReference type="ChEBI" id="CHEBI:57513"/>
        <dbReference type="ChEBI" id="CHEBI:58725"/>
        <dbReference type="EC" id="3.5.1.25"/>
    </reaction>
</comment>
<proteinExistence type="inferred from homology"/>
<name>A0A060M011_9BACI</name>
<dbReference type="SUPFAM" id="SSF51556">
    <property type="entry name" value="Metallo-dependent hydrolases"/>
    <property type="match status" value="1"/>
</dbReference>
<dbReference type="OrthoDB" id="9776488at2"/>
<evidence type="ECO:0000256" key="12">
    <source>
        <dbReference type="PIRSR" id="PIRSR038994-3"/>
    </source>
</evidence>
<feature type="binding site" evidence="12">
    <location>
        <position position="202"/>
    </location>
    <ligand>
        <name>Zn(2+)</name>
        <dbReference type="ChEBI" id="CHEBI:29105"/>
    </ligand>
</feature>
<feature type="binding site" evidence="11">
    <location>
        <position position="147"/>
    </location>
    <ligand>
        <name>substrate</name>
    </ligand>
</feature>
<evidence type="ECO:0000256" key="3">
    <source>
        <dbReference type="ARBA" id="ARBA00018029"/>
    </source>
</evidence>
<dbReference type="Gene3D" id="3.20.20.140">
    <property type="entry name" value="Metal-dependent hydrolases"/>
    <property type="match status" value="1"/>
</dbReference>
<evidence type="ECO:0000256" key="1">
    <source>
        <dbReference type="ARBA" id="ARBA00010716"/>
    </source>
</evidence>
<dbReference type="InterPro" id="IPR011059">
    <property type="entry name" value="Metal-dep_hydrolase_composite"/>
</dbReference>
<evidence type="ECO:0000313" key="14">
    <source>
        <dbReference type="EMBL" id="AIC93888.1"/>
    </source>
</evidence>
<dbReference type="GO" id="GO:0006046">
    <property type="term" value="P:N-acetylglucosamine catabolic process"/>
    <property type="evidence" value="ECO:0007669"/>
    <property type="project" value="TreeGrafter"/>
</dbReference>
<reference evidence="14 15" key="1">
    <citation type="journal article" date="2014" name="Gene">
        <title>A comparative genomic analysis of the alkalitolerant soil bacterium Bacillus lehensis G1.</title>
        <authorList>
            <person name="Noor Y.M."/>
            <person name="Samsulrizal N.H."/>
            <person name="Jema'on N.A."/>
            <person name="Low K.O."/>
            <person name="Ramli A.N."/>
            <person name="Alias N.I."/>
            <person name="Damis S.I."/>
            <person name="Fuzi S.F."/>
            <person name="Isa M.N."/>
            <person name="Murad A.M."/>
            <person name="Raih M.F."/>
            <person name="Bakar F.D."/>
            <person name="Najimudin N."/>
            <person name="Mahadi N.M."/>
            <person name="Illias R.M."/>
        </authorList>
    </citation>
    <scope>NUCLEOTIDE SEQUENCE [LARGE SCALE GENOMIC DNA]</scope>
    <source>
        <strain evidence="14 15">G1</strain>
    </source>
</reference>
<dbReference type="CDD" id="cd00854">
    <property type="entry name" value="NagA"/>
    <property type="match status" value="1"/>
</dbReference>
<comment type="pathway">
    <text evidence="8">Amino-sugar metabolism; N-acetylneuraminate degradation; D-fructose 6-phosphate from N-acetylneuraminate: step 4/5.</text>
</comment>
<comment type="similarity">
    <text evidence="1 9">Belongs to the metallo-dependent hydrolases superfamily. NagA family.</text>
</comment>
<dbReference type="MEROPS" id="M38.983"/>
<dbReference type="Proteomes" id="UP000027142">
    <property type="component" value="Chromosome"/>
</dbReference>
<dbReference type="KEGG" id="ble:BleG1_1305"/>
<dbReference type="HOGENOM" id="CLU_032482_2_1_9"/>
<dbReference type="FunFam" id="3.20.20.140:FF:000004">
    <property type="entry name" value="N-acetylglucosamine-6-phosphate deacetylase"/>
    <property type="match status" value="1"/>
</dbReference>
<feature type="binding site" evidence="11">
    <location>
        <begin position="226"/>
        <end position="227"/>
    </location>
    <ligand>
        <name>substrate</name>
    </ligand>
</feature>
<feature type="binding site" evidence="12">
    <location>
        <position position="223"/>
    </location>
    <ligand>
        <name>Zn(2+)</name>
        <dbReference type="ChEBI" id="CHEBI:29105"/>
    </ligand>
</feature>
<dbReference type="EC" id="3.5.1.25" evidence="2"/>
<keyword evidence="15" id="KW-1185">Reference proteome</keyword>
<comment type="cofactor">
    <cofactor evidence="12">
        <name>a divalent metal cation</name>
        <dbReference type="ChEBI" id="CHEBI:60240"/>
    </cofactor>
    <text evidence="12">Binds 1 divalent metal cation per subunit.</text>
</comment>
<evidence type="ECO:0000256" key="10">
    <source>
        <dbReference type="PIRSR" id="PIRSR038994-1"/>
    </source>
</evidence>
<dbReference type="NCBIfam" id="TIGR00221">
    <property type="entry name" value="nagA"/>
    <property type="match status" value="1"/>
</dbReference>
<dbReference type="AlphaFoldDB" id="A0A060M011"/>
<dbReference type="Pfam" id="PF01979">
    <property type="entry name" value="Amidohydro_1"/>
    <property type="match status" value="1"/>
</dbReference>
<sequence length="387" mass="42083">MAELLIKGKQMVSGIPNETKCEGFFVAIEAGKIIDVGIGDASHLTKTNTTVVSLSDNQWLVPGFVDLHIHGGYGVDVMDHSDEGLQHLKQSLTREGTTSFLATTITQSISSIEEVIYQVTVHPNQGGAEIVGLHIEGPFINEVRKGAQPAQYIVDPAVELMKKWTDLAPGKIKQVTYAPEKPGGLELTTYLRKQAINPSIGHSDAHYDEIALAIDNGLNQATHLFNGMRPLHHREPGVVGTALLRDELDVELIADGIHIHPHMIQLAWKVKGTNRCLLITDSMRAKGLSDGMYELGGQDVQVKDGQATLEDGSLAGSILPMNEAITNMINFSGCTFEEAIQMATYNPARKINVLDRKGTIEVGKDADLVIWEDGKVVSTFCKGSHYS</sequence>
<keyword evidence="4 12" id="KW-0479">Metal-binding</keyword>
<keyword evidence="6 9" id="KW-0119">Carbohydrate metabolism</keyword>
<feature type="binding site" evidence="11">
    <location>
        <begin position="314"/>
        <end position="316"/>
    </location>
    <ligand>
        <name>substrate</name>
    </ligand>
</feature>
<feature type="domain" description="Amidohydrolase-related" evidence="13">
    <location>
        <begin position="60"/>
        <end position="383"/>
    </location>
</feature>
<organism evidence="14 15">
    <name type="scientific">Shouchella lehensis G1</name>
    <dbReference type="NCBI Taxonomy" id="1246626"/>
    <lineage>
        <taxon>Bacteria</taxon>
        <taxon>Bacillati</taxon>
        <taxon>Bacillota</taxon>
        <taxon>Bacilli</taxon>
        <taxon>Bacillales</taxon>
        <taxon>Bacillaceae</taxon>
        <taxon>Shouchella</taxon>
    </lineage>
</organism>
<dbReference type="PANTHER" id="PTHR11113">
    <property type="entry name" value="N-ACETYLGLUCOSAMINE-6-PHOSPHATE DEACETYLASE"/>
    <property type="match status" value="1"/>
</dbReference>
<dbReference type="PANTHER" id="PTHR11113:SF14">
    <property type="entry name" value="N-ACETYLGLUCOSAMINE-6-PHOSPHATE DEACETYLASE"/>
    <property type="match status" value="1"/>
</dbReference>
<dbReference type="STRING" id="1246626.BleG1_1305"/>
<dbReference type="InterPro" id="IPR006680">
    <property type="entry name" value="Amidohydro-rel"/>
</dbReference>
<evidence type="ECO:0000259" key="13">
    <source>
        <dbReference type="Pfam" id="PF01979"/>
    </source>
</evidence>
<dbReference type="PATRIC" id="fig|1246626.3.peg.1292"/>
<dbReference type="InterPro" id="IPR003764">
    <property type="entry name" value="GlcNAc_6-P_deAcase"/>
</dbReference>
<gene>
    <name evidence="14" type="ORF">BleG1_1305</name>
</gene>
<evidence type="ECO:0000256" key="9">
    <source>
        <dbReference type="PIRNR" id="PIRNR038994"/>
    </source>
</evidence>
<evidence type="ECO:0000256" key="11">
    <source>
        <dbReference type="PIRSR" id="PIRSR038994-2"/>
    </source>
</evidence>
<evidence type="ECO:0000256" key="2">
    <source>
        <dbReference type="ARBA" id="ARBA00011899"/>
    </source>
</evidence>
<dbReference type="eggNOG" id="COG1820">
    <property type="taxonomic scope" value="Bacteria"/>
</dbReference>
<keyword evidence="5 9" id="KW-0378">Hydrolase</keyword>
<feature type="active site" description="Proton donor/acceptor" evidence="10">
    <location>
        <position position="281"/>
    </location>
</feature>
<evidence type="ECO:0000256" key="4">
    <source>
        <dbReference type="ARBA" id="ARBA00022723"/>
    </source>
</evidence>